<feature type="transmembrane region" description="Helical" evidence="9">
    <location>
        <begin position="44"/>
        <end position="64"/>
    </location>
</feature>
<dbReference type="PANTHER" id="PTHR21716">
    <property type="entry name" value="TRANSMEMBRANE PROTEIN"/>
    <property type="match status" value="1"/>
</dbReference>
<feature type="transmembrane region" description="Helical" evidence="9">
    <location>
        <begin position="367"/>
        <end position="400"/>
    </location>
</feature>
<gene>
    <name evidence="10" type="ORF">IAB00_02215</name>
</gene>
<name>A0A9D1HIQ3_9FIRM</name>
<evidence type="ECO:0000256" key="3">
    <source>
        <dbReference type="ARBA" id="ARBA00022448"/>
    </source>
</evidence>
<evidence type="ECO:0000256" key="6">
    <source>
        <dbReference type="ARBA" id="ARBA00022989"/>
    </source>
</evidence>
<dbReference type="Pfam" id="PF01594">
    <property type="entry name" value="AI-2E_transport"/>
    <property type="match status" value="1"/>
</dbReference>
<dbReference type="InterPro" id="IPR002549">
    <property type="entry name" value="AI-2E-like"/>
</dbReference>
<comment type="similarity">
    <text evidence="2">Belongs to the autoinducer-2 exporter (AI-2E) (TC 2.A.86) family.</text>
</comment>
<accession>A0A9D1HIQ3</accession>
<comment type="caution">
    <text evidence="10">The sequence shown here is derived from an EMBL/GenBank/DDBJ whole genome shotgun (WGS) entry which is preliminary data.</text>
</comment>
<proteinExistence type="inferred from homology"/>
<feature type="transmembrane region" description="Helical" evidence="9">
    <location>
        <begin position="206"/>
        <end position="233"/>
    </location>
</feature>
<evidence type="ECO:0000256" key="9">
    <source>
        <dbReference type="SAM" id="Phobius"/>
    </source>
</evidence>
<evidence type="ECO:0000313" key="10">
    <source>
        <dbReference type="EMBL" id="HIU10056.1"/>
    </source>
</evidence>
<evidence type="ECO:0000256" key="4">
    <source>
        <dbReference type="ARBA" id="ARBA00022475"/>
    </source>
</evidence>
<dbReference type="Proteomes" id="UP000824124">
    <property type="component" value="Unassembled WGS sequence"/>
</dbReference>
<dbReference type="EMBL" id="DVMH01000015">
    <property type="protein sequence ID" value="HIU10056.1"/>
    <property type="molecule type" value="Genomic_DNA"/>
</dbReference>
<keyword evidence="7 9" id="KW-0472">Membrane</keyword>
<feature type="transmembrane region" description="Helical" evidence="9">
    <location>
        <begin position="277"/>
        <end position="294"/>
    </location>
</feature>
<evidence type="ECO:0000256" key="8">
    <source>
        <dbReference type="SAM" id="MobiDB-lite"/>
    </source>
</evidence>
<sequence length="421" mass="47054">MQQTPDNSASKPADKTPQYKSGDNRRLPKRVDDLFNSRQLIKSFYLFMTGLLLIIAFFIVQNLASVINGWQNLVTLAQPFIWGICIAYVLTPLLKMIERSLCKSKFLMRHFNTRRAIGIIITLGIVSLGLGVFFSMVIPEIVSSVITLFNTLTNSTSYDWLREYLGNILDKLSELGITDATMEDIPGQISEYLENPGEYLAGMLHYIQHFFVTAGMSLKNILVAIIVSIYLMIGKETFLAQSRKIVYACAETKHAEHFLDFCNRTNRIFSGFISGKLLDSLIIGILCFILMNILRLDYAMLISLIIGVTNVIPFFGPFIGAIPSILLLLIISPKQAMIFAVMVLALQQFDGNILDPKILGGATGLTSFWVIFAVIIMGGSLGLVGMFIGVPIFATIYMVTKNVVEKRLRKKKLPVDTQSYK</sequence>
<protein>
    <submittedName>
        <fullName evidence="10">AI-2E family transporter</fullName>
    </submittedName>
</protein>
<keyword evidence="3" id="KW-0813">Transport</keyword>
<keyword evidence="4" id="KW-1003">Cell membrane</keyword>
<reference evidence="10" key="1">
    <citation type="submission" date="2020-10" db="EMBL/GenBank/DDBJ databases">
        <authorList>
            <person name="Gilroy R."/>
        </authorList>
    </citation>
    <scope>NUCLEOTIDE SEQUENCE</scope>
    <source>
        <strain evidence="10">2830</strain>
    </source>
</reference>
<feature type="transmembrane region" description="Helical" evidence="9">
    <location>
        <begin position="116"/>
        <end position="138"/>
    </location>
</feature>
<dbReference type="AlphaFoldDB" id="A0A9D1HIQ3"/>
<evidence type="ECO:0000256" key="7">
    <source>
        <dbReference type="ARBA" id="ARBA00023136"/>
    </source>
</evidence>
<reference evidence="10" key="2">
    <citation type="journal article" date="2021" name="PeerJ">
        <title>Extensive microbial diversity within the chicken gut microbiome revealed by metagenomics and culture.</title>
        <authorList>
            <person name="Gilroy R."/>
            <person name="Ravi A."/>
            <person name="Getino M."/>
            <person name="Pursley I."/>
            <person name="Horton D.L."/>
            <person name="Alikhan N.F."/>
            <person name="Baker D."/>
            <person name="Gharbi K."/>
            <person name="Hall N."/>
            <person name="Watson M."/>
            <person name="Adriaenssens E.M."/>
            <person name="Foster-Nyarko E."/>
            <person name="Jarju S."/>
            <person name="Secka A."/>
            <person name="Antonio M."/>
            <person name="Oren A."/>
            <person name="Chaudhuri R.R."/>
            <person name="La Ragione R."/>
            <person name="Hildebrand F."/>
            <person name="Pallen M.J."/>
        </authorList>
    </citation>
    <scope>NUCLEOTIDE SEQUENCE</scope>
    <source>
        <strain evidence="10">2830</strain>
    </source>
</reference>
<keyword evidence="5 9" id="KW-0812">Transmembrane</keyword>
<dbReference type="GO" id="GO:0005886">
    <property type="term" value="C:plasma membrane"/>
    <property type="evidence" value="ECO:0007669"/>
    <property type="project" value="UniProtKB-SubCell"/>
</dbReference>
<dbReference type="GO" id="GO:0055085">
    <property type="term" value="P:transmembrane transport"/>
    <property type="evidence" value="ECO:0007669"/>
    <property type="project" value="TreeGrafter"/>
</dbReference>
<evidence type="ECO:0000313" key="11">
    <source>
        <dbReference type="Proteomes" id="UP000824124"/>
    </source>
</evidence>
<keyword evidence="6 9" id="KW-1133">Transmembrane helix</keyword>
<feature type="region of interest" description="Disordered" evidence="8">
    <location>
        <begin position="1"/>
        <end position="25"/>
    </location>
</feature>
<dbReference type="PANTHER" id="PTHR21716:SF53">
    <property type="entry name" value="PERMEASE PERM-RELATED"/>
    <property type="match status" value="1"/>
</dbReference>
<feature type="transmembrane region" description="Helical" evidence="9">
    <location>
        <begin position="300"/>
        <end position="319"/>
    </location>
</feature>
<comment type="subcellular location">
    <subcellularLocation>
        <location evidence="1">Cell membrane</location>
        <topology evidence="1">Multi-pass membrane protein</topology>
    </subcellularLocation>
</comment>
<organism evidence="10 11">
    <name type="scientific">Candidatus Avidehalobacter gallistercoris</name>
    <dbReference type="NCBI Taxonomy" id="2840694"/>
    <lineage>
        <taxon>Bacteria</taxon>
        <taxon>Bacillati</taxon>
        <taxon>Bacillota</taxon>
        <taxon>Clostridia</taxon>
        <taxon>Eubacteriales</taxon>
        <taxon>Peptococcaceae</taxon>
        <taxon>Peptococcaceae incertae sedis</taxon>
        <taxon>Candidatus Avidehalobacter</taxon>
    </lineage>
</organism>
<evidence type="ECO:0000256" key="5">
    <source>
        <dbReference type="ARBA" id="ARBA00022692"/>
    </source>
</evidence>
<evidence type="ECO:0000256" key="1">
    <source>
        <dbReference type="ARBA" id="ARBA00004651"/>
    </source>
</evidence>
<feature type="compositionally biased region" description="Polar residues" evidence="8">
    <location>
        <begin position="1"/>
        <end position="10"/>
    </location>
</feature>
<feature type="transmembrane region" description="Helical" evidence="9">
    <location>
        <begin position="76"/>
        <end position="95"/>
    </location>
</feature>
<feature type="transmembrane region" description="Helical" evidence="9">
    <location>
        <begin position="326"/>
        <end position="347"/>
    </location>
</feature>
<evidence type="ECO:0000256" key="2">
    <source>
        <dbReference type="ARBA" id="ARBA00009773"/>
    </source>
</evidence>